<dbReference type="HOGENOM" id="CLU_3206290_0_0_10"/>
<dbReference type="EMBL" id="CP003191">
    <property type="protein sequence ID" value="AEW21292.1"/>
    <property type="molecule type" value="Genomic_DNA"/>
</dbReference>
<protein>
    <submittedName>
        <fullName evidence="1">Uncharacterized protein</fullName>
    </submittedName>
</protein>
<dbReference type="KEGG" id="tfo:BFO_2170"/>
<dbReference type="Proteomes" id="UP000005436">
    <property type="component" value="Chromosome"/>
</dbReference>
<gene>
    <name evidence="1" type="ordered locus">BFO_2170</name>
</gene>
<organism evidence="1 2">
    <name type="scientific">Tannerella forsythia (strain ATCC 43037 / JCM 10827 / CCUG 21028 A / KCTC 5666 / FDC 338)</name>
    <name type="common">Bacteroides forsythus</name>
    <dbReference type="NCBI Taxonomy" id="203275"/>
    <lineage>
        <taxon>Bacteria</taxon>
        <taxon>Pseudomonadati</taxon>
        <taxon>Bacteroidota</taxon>
        <taxon>Bacteroidia</taxon>
        <taxon>Bacteroidales</taxon>
        <taxon>Tannerellaceae</taxon>
        <taxon>Tannerella</taxon>
    </lineage>
</organism>
<accession>G8UIM1</accession>
<reference evidence="2" key="1">
    <citation type="submission" date="2011-12" db="EMBL/GenBank/DDBJ databases">
        <title>Complete sequence of Tannerella forsythia ATCC 43037.</title>
        <authorList>
            <person name="Dewhirst F."/>
            <person name="Tanner A."/>
            <person name="Izard J."/>
            <person name="Brinkac L."/>
            <person name="Durkin A.S."/>
            <person name="Hostetler J."/>
            <person name="Shetty J."/>
            <person name="Torralba M."/>
            <person name="Gill S."/>
            <person name="Nelson K."/>
        </authorList>
    </citation>
    <scope>NUCLEOTIDE SEQUENCE [LARGE SCALE GENOMIC DNA]</scope>
    <source>
        <strain evidence="2">ATCC 43037 / JCM 10827 / CCUG 33226 / KCTC 5666 / FDC 338</strain>
    </source>
</reference>
<sequence length="45" mass="5414">MGIGYLKRFFCRTNNITPMMFANFGFYMRIFVSRLSGNLRKEKEK</sequence>
<dbReference type="AlphaFoldDB" id="G8UIM1"/>
<dbReference type="PATRIC" id="fig|203275.8.peg.1972"/>
<dbReference type="STRING" id="203275.BFO_2170"/>
<evidence type="ECO:0000313" key="1">
    <source>
        <dbReference type="EMBL" id="AEW21292.1"/>
    </source>
</evidence>
<name>G8UIM1_TANFA</name>
<proteinExistence type="predicted"/>
<evidence type="ECO:0000313" key="2">
    <source>
        <dbReference type="Proteomes" id="UP000005436"/>
    </source>
</evidence>
<keyword evidence="2" id="KW-1185">Reference proteome</keyword>